<feature type="region of interest" description="Disordered" evidence="1">
    <location>
        <begin position="19"/>
        <end position="38"/>
    </location>
</feature>
<organism evidence="3 4">
    <name type="scientific">Plenodomus tracheiphilus IPT5</name>
    <dbReference type="NCBI Taxonomy" id="1408161"/>
    <lineage>
        <taxon>Eukaryota</taxon>
        <taxon>Fungi</taxon>
        <taxon>Dikarya</taxon>
        <taxon>Ascomycota</taxon>
        <taxon>Pezizomycotina</taxon>
        <taxon>Dothideomycetes</taxon>
        <taxon>Pleosporomycetidae</taxon>
        <taxon>Pleosporales</taxon>
        <taxon>Pleosporineae</taxon>
        <taxon>Leptosphaeriaceae</taxon>
        <taxon>Plenodomus</taxon>
    </lineage>
</organism>
<evidence type="ECO:0000259" key="2">
    <source>
        <dbReference type="Pfam" id="PF24864"/>
    </source>
</evidence>
<dbReference type="PANTHER" id="PTHR38790">
    <property type="entry name" value="2EXR DOMAIN-CONTAINING PROTEIN-RELATED"/>
    <property type="match status" value="1"/>
</dbReference>
<evidence type="ECO:0000256" key="1">
    <source>
        <dbReference type="SAM" id="MobiDB-lite"/>
    </source>
</evidence>
<evidence type="ECO:0000313" key="3">
    <source>
        <dbReference type="EMBL" id="KAF2851648.1"/>
    </source>
</evidence>
<dbReference type="InterPro" id="IPR056632">
    <property type="entry name" value="DUF7730"/>
</dbReference>
<evidence type="ECO:0000313" key="4">
    <source>
        <dbReference type="Proteomes" id="UP000799423"/>
    </source>
</evidence>
<dbReference type="OrthoDB" id="4757095at2759"/>
<dbReference type="PANTHER" id="PTHR38790:SF9">
    <property type="entry name" value="F-BOX DOMAIN-CONTAINING PROTEIN"/>
    <property type="match status" value="1"/>
</dbReference>
<dbReference type="AlphaFoldDB" id="A0A6A7BBY6"/>
<sequence length="332" mass="37205">MPRKSSRLLSLLPGVRWIPSDISPPETTPTTPPDKPKSRVTFFVRAHHPSSSSSTNPLKHSALLPRKSITSLGSEPDATGIDARTHGQGQSDFFAKLPLELRRMVYEFVVGSEVVHLTLGQKRRFGHFICEDDGRRRGGGGDDDKECSCRVLVGGKESEKLNRGALNMLTVCRRMYIETTPHLYNPHIFSLLHTTHLLLLPTRTPTPLLNHIRTLRLRWSIRALPYLRRGPASRLAYREDTENWERGWSIIANMQGLRDLYVVLSDPSPGGVWERSWLELEEELVGPVRGVVRPGVAVVVLPYRSCGVGWDMGGSRVVLRRPGGEGEEEESV</sequence>
<dbReference type="Proteomes" id="UP000799423">
    <property type="component" value="Unassembled WGS sequence"/>
</dbReference>
<accession>A0A6A7BBY6</accession>
<gene>
    <name evidence="3" type="ORF">T440DRAFT_517137</name>
</gene>
<dbReference type="EMBL" id="MU006301">
    <property type="protein sequence ID" value="KAF2851648.1"/>
    <property type="molecule type" value="Genomic_DNA"/>
</dbReference>
<feature type="domain" description="DUF7730" evidence="2">
    <location>
        <begin position="87"/>
        <end position="322"/>
    </location>
</feature>
<reference evidence="3" key="1">
    <citation type="submission" date="2020-01" db="EMBL/GenBank/DDBJ databases">
        <authorList>
            <consortium name="DOE Joint Genome Institute"/>
            <person name="Haridas S."/>
            <person name="Albert R."/>
            <person name="Binder M."/>
            <person name="Bloem J."/>
            <person name="Labutti K."/>
            <person name="Salamov A."/>
            <person name="Andreopoulos B."/>
            <person name="Baker S.E."/>
            <person name="Barry K."/>
            <person name="Bills G."/>
            <person name="Bluhm B.H."/>
            <person name="Cannon C."/>
            <person name="Castanera R."/>
            <person name="Culley D.E."/>
            <person name="Daum C."/>
            <person name="Ezra D."/>
            <person name="Gonzalez J.B."/>
            <person name="Henrissat B."/>
            <person name="Kuo A."/>
            <person name="Liang C."/>
            <person name="Lipzen A."/>
            <person name="Lutzoni F."/>
            <person name="Magnuson J."/>
            <person name="Mondo S."/>
            <person name="Nolan M."/>
            <person name="Ohm R."/>
            <person name="Pangilinan J."/>
            <person name="Park H.-J."/>
            <person name="Ramirez L."/>
            <person name="Alfaro M."/>
            <person name="Sun H."/>
            <person name="Tritt A."/>
            <person name="Yoshinaga Y."/>
            <person name="Zwiers L.-H."/>
            <person name="Turgeon B.G."/>
            <person name="Goodwin S.B."/>
            <person name="Spatafora J.W."/>
            <person name="Crous P.W."/>
            <person name="Grigoriev I.V."/>
        </authorList>
    </citation>
    <scope>NUCLEOTIDE SEQUENCE</scope>
    <source>
        <strain evidence="3">IPT5</strain>
    </source>
</reference>
<keyword evidence="4" id="KW-1185">Reference proteome</keyword>
<dbReference type="Pfam" id="PF24864">
    <property type="entry name" value="DUF7730"/>
    <property type="match status" value="1"/>
</dbReference>
<proteinExistence type="predicted"/>
<protein>
    <recommendedName>
        <fullName evidence="2">DUF7730 domain-containing protein</fullName>
    </recommendedName>
</protein>
<name>A0A6A7BBY6_9PLEO</name>